<dbReference type="Pfam" id="PF08268">
    <property type="entry name" value="FBA_3"/>
    <property type="match status" value="1"/>
</dbReference>
<dbReference type="OrthoDB" id="5319261at2759"/>
<organism evidence="2 3">
    <name type="scientific">Digitaria exilis</name>
    <dbReference type="NCBI Taxonomy" id="1010633"/>
    <lineage>
        <taxon>Eukaryota</taxon>
        <taxon>Viridiplantae</taxon>
        <taxon>Streptophyta</taxon>
        <taxon>Embryophyta</taxon>
        <taxon>Tracheophyta</taxon>
        <taxon>Spermatophyta</taxon>
        <taxon>Magnoliopsida</taxon>
        <taxon>Liliopsida</taxon>
        <taxon>Poales</taxon>
        <taxon>Poaceae</taxon>
        <taxon>PACMAD clade</taxon>
        <taxon>Panicoideae</taxon>
        <taxon>Panicodae</taxon>
        <taxon>Paniceae</taxon>
        <taxon>Anthephorinae</taxon>
        <taxon>Digitaria</taxon>
    </lineage>
</organism>
<evidence type="ECO:0000259" key="1">
    <source>
        <dbReference type="PROSITE" id="PS50181"/>
    </source>
</evidence>
<reference evidence="2" key="1">
    <citation type="submission" date="2020-07" db="EMBL/GenBank/DDBJ databases">
        <title>Genome sequence and genetic diversity analysis of an under-domesticated orphan crop, white fonio (Digitaria exilis).</title>
        <authorList>
            <person name="Bennetzen J.L."/>
            <person name="Chen S."/>
            <person name="Ma X."/>
            <person name="Wang X."/>
            <person name="Yssel A.E.J."/>
            <person name="Chaluvadi S.R."/>
            <person name="Johnson M."/>
            <person name="Gangashetty P."/>
            <person name="Hamidou F."/>
            <person name="Sanogo M.D."/>
            <person name="Zwaenepoel A."/>
            <person name="Wallace J."/>
            <person name="Van De Peer Y."/>
            <person name="Van Deynze A."/>
        </authorList>
    </citation>
    <scope>NUCLEOTIDE SEQUENCE</scope>
    <source>
        <tissue evidence="2">Leaves</tissue>
    </source>
</reference>
<dbReference type="PANTHER" id="PTHR31672">
    <property type="entry name" value="BNACNNG10540D PROTEIN"/>
    <property type="match status" value="1"/>
</dbReference>
<dbReference type="InterPro" id="IPR013187">
    <property type="entry name" value="F-box-assoc_dom_typ3"/>
</dbReference>
<evidence type="ECO:0000313" key="3">
    <source>
        <dbReference type="Proteomes" id="UP000636709"/>
    </source>
</evidence>
<protein>
    <recommendedName>
        <fullName evidence="1">F-box domain-containing protein</fullName>
    </recommendedName>
</protein>
<keyword evidence="3" id="KW-1185">Reference proteome</keyword>
<dbReference type="Gene3D" id="1.20.1280.50">
    <property type="match status" value="1"/>
</dbReference>
<dbReference type="Proteomes" id="UP000636709">
    <property type="component" value="Unassembled WGS sequence"/>
</dbReference>
<dbReference type="AlphaFoldDB" id="A0A835EE14"/>
<dbReference type="InterPro" id="IPR050796">
    <property type="entry name" value="SCF_F-box_component"/>
</dbReference>
<dbReference type="PROSITE" id="PS50181">
    <property type="entry name" value="FBOX"/>
    <property type="match status" value="1"/>
</dbReference>
<dbReference type="InterPro" id="IPR001810">
    <property type="entry name" value="F-box_dom"/>
</dbReference>
<dbReference type="EMBL" id="JACEFO010002057">
    <property type="protein sequence ID" value="KAF8687019.1"/>
    <property type="molecule type" value="Genomic_DNA"/>
</dbReference>
<gene>
    <name evidence="2" type="ORF">HU200_043300</name>
</gene>
<accession>A0A835EE14</accession>
<feature type="domain" description="F-box" evidence="1">
    <location>
        <begin position="23"/>
        <end position="69"/>
    </location>
</feature>
<dbReference type="InterPro" id="IPR036047">
    <property type="entry name" value="F-box-like_dom_sf"/>
</dbReference>
<dbReference type="CDD" id="cd22157">
    <property type="entry name" value="F-box_AtFBW1-like"/>
    <property type="match status" value="1"/>
</dbReference>
<dbReference type="SMART" id="SM00256">
    <property type="entry name" value="FBOX"/>
    <property type="match status" value="1"/>
</dbReference>
<dbReference type="PANTHER" id="PTHR31672:SF13">
    <property type="entry name" value="F-BOX PROTEIN CPR30-LIKE"/>
    <property type="match status" value="1"/>
</dbReference>
<proteinExistence type="predicted"/>
<dbReference type="SUPFAM" id="SSF81383">
    <property type="entry name" value="F-box domain"/>
    <property type="match status" value="1"/>
</dbReference>
<dbReference type="InterPro" id="IPR017451">
    <property type="entry name" value="F-box-assoc_interact_dom"/>
</dbReference>
<name>A0A835EE14_9POAL</name>
<dbReference type="Pfam" id="PF00646">
    <property type="entry name" value="F-box"/>
    <property type="match status" value="1"/>
</dbReference>
<comment type="caution">
    <text evidence="2">The sequence shown here is derived from an EMBL/GenBank/DDBJ whole genome shotgun (WGS) entry which is preliminary data.</text>
</comment>
<dbReference type="NCBIfam" id="TIGR01640">
    <property type="entry name" value="F_box_assoc_1"/>
    <property type="match status" value="1"/>
</dbReference>
<sequence>MDLKVYKRKGNLKICERKAKRVQQQTFEIPDELVREILIWLPVASLARFKTVSKAWLAIISDHSFVPAHLHCSKQKQQQNPSSFLITPRILQGPGHVGPGIIIESFSTGTRFYHWCLPQVTGSSSATLICRRHFPDGEFGEVVPMAHCDGLILLPTDTKVYVFNPATKDAIALPQSQRNMMRHYGCLSVGSGLDTSIGKYKVARTFHRSSDDGPMEIFTMGMEVFTINGENGSSWRETSVDLPYPILGSQAGTCCQGCLFFFIDKNNQQLPPQGLLRFSLVDETFGVTPLLTNLYPSVEDEDIFINELDGELCASLLSKVLQRVLIFTTSHVMDHPRWDIRYIINVQQCHPVASLGGSVILLRHGCRVFRYSLKAGRIEGEIFDMRDIRYLGPCEDALGHAWENVSWFDLISYTESLVPVTPKANSGAL</sequence>
<evidence type="ECO:0000313" key="2">
    <source>
        <dbReference type="EMBL" id="KAF8687019.1"/>
    </source>
</evidence>